<dbReference type="PANTHER" id="PTHR21277:SF44">
    <property type="entry name" value="TRANSCRIPTIONAL REGULATOR OF RNA POLII, SAGA, SUBUNIT"/>
    <property type="match status" value="1"/>
</dbReference>
<dbReference type="EMBL" id="AYRZ02000006">
    <property type="protein sequence ID" value="PHT78780.1"/>
    <property type="molecule type" value="Genomic_DNA"/>
</dbReference>
<dbReference type="GO" id="GO:0006357">
    <property type="term" value="P:regulation of transcription by RNA polymerase II"/>
    <property type="evidence" value="ECO:0000318"/>
    <property type="project" value="GO_Central"/>
</dbReference>
<reference evidence="1 2" key="1">
    <citation type="journal article" date="2014" name="Nat. Genet.">
        <title>Genome sequence of the hot pepper provides insights into the evolution of pungency in Capsicum species.</title>
        <authorList>
            <person name="Kim S."/>
            <person name="Park M."/>
            <person name="Yeom S.I."/>
            <person name="Kim Y.M."/>
            <person name="Lee J.M."/>
            <person name="Lee H.A."/>
            <person name="Seo E."/>
            <person name="Choi J."/>
            <person name="Cheong K."/>
            <person name="Kim K.T."/>
            <person name="Jung K."/>
            <person name="Lee G.W."/>
            <person name="Oh S.K."/>
            <person name="Bae C."/>
            <person name="Kim S.B."/>
            <person name="Lee H.Y."/>
            <person name="Kim S.Y."/>
            <person name="Kim M.S."/>
            <person name="Kang B.C."/>
            <person name="Jo Y.D."/>
            <person name="Yang H.B."/>
            <person name="Jeong H.J."/>
            <person name="Kang W.H."/>
            <person name="Kwon J.K."/>
            <person name="Shin C."/>
            <person name="Lim J.Y."/>
            <person name="Park J.H."/>
            <person name="Huh J.H."/>
            <person name="Kim J.S."/>
            <person name="Kim B.D."/>
            <person name="Cohen O."/>
            <person name="Paran I."/>
            <person name="Suh M.C."/>
            <person name="Lee S.B."/>
            <person name="Kim Y.K."/>
            <person name="Shin Y."/>
            <person name="Noh S.J."/>
            <person name="Park J."/>
            <person name="Seo Y.S."/>
            <person name="Kwon S.Y."/>
            <person name="Kim H.A."/>
            <person name="Park J.M."/>
            <person name="Kim H.J."/>
            <person name="Choi S.B."/>
            <person name="Bosland P.W."/>
            <person name="Reeves G."/>
            <person name="Jo S.H."/>
            <person name="Lee B.W."/>
            <person name="Cho H.T."/>
            <person name="Choi H.S."/>
            <person name="Lee M.S."/>
            <person name="Yu Y."/>
            <person name="Do Choi Y."/>
            <person name="Park B.S."/>
            <person name="van Deynze A."/>
            <person name="Ashrafi H."/>
            <person name="Hill T."/>
            <person name="Kim W.T."/>
            <person name="Pai H.S."/>
            <person name="Ahn H.K."/>
            <person name="Yeam I."/>
            <person name="Giovannoni J.J."/>
            <person name="Rose J.K."/>
            <person name="Sorensen I."/>
            <person name="Lee S.J."/>
            <person name="Kim R.W."/>
            <person name="Choi I.Y."/>
            <person name="Choi B.S."/>
            <person name="Lim J.S."/>
            <person name="Lee Y.H."/>
            <person name="Choi D."/>
        </authorList>
    </citation>
    <scope>NUCLEOTIDE SEQUENCE [LARGE SCALE GENOMIC DNA]</scope>
    <source>
        <strain evidence="2">cv. CM334</strain>
    </source>
</reference>
<dbReference type="STRING" id="4072.A0A2G2Z9V9"/>
<protein>
    <submittedName>
        <fullName evidence="1">Uncharacterized protein</fullName>
    </submittedName>
</protein>
<evidence type="ECO:0000313" key="2">
    <source>
        <dbReference type="Proteomes" id="UP000222542"/>
    </source>
</evidence>
<proteinExistence type="predicted"/>
<dbReference type="InterPro" id="IPR011035">
    <property type="entry name" value="Ribosomal_bL25/Gln-tRNA_synth"/>
</dbReference>
<gene>
    <name evidence="1" type="ORF">T459_16832</name>
</gene>
<dbReference type="InterPro" id="IPR024738">
    <property type="entry name" value="Hfi1/Tada1"/>
</dbReference>
<organism evidence="1 2">
    <name type="scientific">Capsicum annuum</name>
    <name type="common">Capsicum pepper</name>
    <dbReference type="NCBI Taxonomy" id="4072"/>
    <lineage>
        <taxon>Eukaryota</taxon>
        <taxon>Viridiplantae</taxon>
        <taxon>Streptophyta</taxon>
        <taxon>Embryophyta</taxon>
        <taxon>Tracheophyta</taxon>
        <taxon>Spermatophyta</taxon>
        <taxon>Magnoliopsida</taxon>
        <taxon>eudicotyledons</taxon>
        <taxon>Gunneridae</taxon>
        <taxon>Pentapetalae</taxon>
        <taxon>asterids</taxon>
        <taxon>lamiids</taxon>
        <taxon>Solanales</taxon>
        <taxon>Solanaceae</taxon>
        <taxon>Solanoideae</taxon>
        <taxon>Capsiceae</taxon>
        <taxon>Capsicum</taxon>
    </lineage>
</organism>
<dbReference type="Proteomes" id="UP000222542">
    <property type="component" value="Unassembled WGS sequence"/>
</dbReference>
<name>A0A2G2Z9V9_CAPAN</name>
<dbReference type="SUPFAM" id="SSF50715">
    <property type="entry name" value="Ribosomal protein L25-like"/>
    <property type="match status" value="1"/>
</dbReference>
<dbReference type="Gramene" id="PHT78780">
    <property type="protein sequence ID" value="PHT78780"/>
    <property type="gene ID" value="T459_16832"/>
</dbReference>
<sequence length="337" mass="38362">MLAFRWPHLRLFMGGDVGHLSVGSKWSRQKSYTDVRRRDLEFEVDDLVYLKVPPMKGVKRFGKMGNLVSATIHAVVRVTSGKNISAKERKTGRVPSIVFEQEDGQHGGNKRLVCVQANQIRKLVNHLGRSHFLSRAEKYFNELSKFLSSKLSKVDFDKSCIRTIGRENIHLHNHLLLSKPLHSGSVYNFSLETCQSCGELPESRFLRSHLEWKLQSEGLGISSDCANLLNNSLDAFLKRLIEPCIELAGSRHTNERFRYRNGQILPGWYGQFPRNYTKRQTRSSCASMLDFRVVVETNPCILGEIGPPYLKRSTLLLLPLPLLLNKQCFVVNLVPDG</sequence>
<comment type="caution">
    <text evidence="1">The sequence shown here is derived from an EMBL/GenBank/DDBJ whole genome shotgun (WGS) entry which is preliminary data.</text>
</comment>
<dbReference type="Pfam" id="PF12767">
    <property type="entry name" value="SAGA-Tad1"/>
    <property type="match status" value="2"/>
</dbReference>
<dbReference type="GO" id="GO:0003713">
    <property type="term" value="F:transcription coactivator activity"/>
    <property type="evidence" value="ECO:0000318"/>
    <property type="project" value="GO_Central"/>
</dbReference>
<accession>A0A2G2Z9V9</accession>
<dbReference type="PANTHER" id="PTHR21277">
    <property type="entry name" value="TRANSCRIPTIONAL ADAPTER 1"/>
    <property type="match status" value="1"/>
</dbReference>
<keyword evidence="2" id="KW-1185">Reference proteome</keyword>
<dbReference type="AlphaFoldDB" id="A0A2G2Z9V9"/>
<evidence type="ECO:0000313" key="1">
    <source>
        <dbReference type="EMBL" id="PHT78780.1"/>
    </source>
</evidence>
<dbReference type="GO" id="GO:0006412">
    <property type="term" value="P:translation"/>
    <property type="evidence" value="ECO:0007669"/>
    <property type="project" value="InterPro"/>
</dbReference>
<reference evidence="1 2" key="2">
    <citation type="journal article" date="2017" name="Genome Biol.">
        <title>New reference genome sequences of hot pepper reveal the massive evolution of plant disease-resistance genes by retroduplication.</title>
        <authorList>
            <person name="Kim S."/>
            <person name="Park J."/>
            <person name="Yeom S.I."/>
            <person name="Kim Y.M."/>
            <person name="Seo E."/>
            <person name="Kim K.T."/>
            <person name="Kim M.S."/>
            <person name="Lee J.M."/>
            <person name="Cheong K."/>
            <person name="Shin H.S."/>
            <person name="Kim S.B."/>
            <person name="Han K."/>
            <person name="Lee J."/>
            <person name="Park M."/>
            <person name="Lee H.A."/>
            <person name="Lee H.Y."/>
            <person name="Lee Y."/>
            <person name="Oh S."/>
            <person name="Lee J.H."/>
            <person name="Choi E."/>
            <person name="Choi E."/>
            <person name="Lee S.E."/>
            <person name="Jeon J."/>
            <person name="Kim H."/>
            <person name="Choi G."/>
            <person name="Song H."/>
            <person name="Lee J."/>
            <person name="Lee S.C."/>
            <person name="Kwon J.K."/>
            <person name="Lee H.Y."/>
            <person name="Koo N."/>
            <person name="Hong Y."/>
            <person name="Kim R.W."/>
            <person name="Kang W.H."/>
            <person name="Huh J.H."/>
            <person name="Kang B.C."/>
            <person name="Yang T.J."/>
            <person name="Lee Y.H."/>
            <person name="Bennetzen J.L."/>
            <person name="Choi D."/>
        </authorList>
    </citation>
    <scope>NUCLEOTIDE SEQUENCE [LARGE SCALE GENOMIC DNA]</scope>
    <source>
        <strain evidence="2">cv. CM334</strain>
    </source>
</reference>
<dbReference type="GO" id="GO:0000124">
    <property type="term" value="C:SAGA complex"/>
    <property type="evidence" value="ECO:0000318"/>
    <property type="project" value="GO_Central"/>
</dbReference>